<dbReference type="Pfam" id="PF20250">
    <property type="entry name" value="FapA_N"/>
    <property type="match status" value="1"/>
</dbReference>
<dbReference type="EMBL" id="VUMT01000007">
    <property type="protein sequence ID" value="MSS63513.1"/>
    <property type="molecule type" value="Genomic_DNA"/>
</dbReference>
<dbReference type="InterPro" id="IPR036145">
    <property type="entry name" value="MinC_C_sf"/>
</dbReference>
<dbReference type="PANTHER" id="PTHR38032">
    <property type="entry name" value="POLYMERASE-RELATED"/>
    <property type="match status" value="1"/>
</dbReference>
<organism evidence="2 3">
    <name type="scientific">Velocimicrobium porci</name>
    <dbReference type="NCBI Taxonomy" id="2606634"/>
    <lineage>
        <taxon>Bacteria</taxon>
        <taxon>Bacillati</taxon>
        <taxon>Bacillota</taxon>
        <taxon>Clostridia</taxon>
        <taxon>Lachnospirales</taxon>
        <taxon>Lachnospiraceae</taxon>
        <taxon>Velocimicrobium</taxon>
    </lineage>
</organism>
<dbReference type="SUPFAM" id="SSF63848">
    <property type="entry name" value="Cell-division inhibitor MinC, C-terminal domain"/>
    <property type="match status" value="1"/>
</dbReference>
<dbReference type="RefSeq" id="WP_154518900.1">
    <property type="nucleotide sequence ID" value="NZ_VUMT01000007.1"/>
</dbReference>
<gene>
    <name evidence="2" type="ORF">FYJ58_06425</name>
</gene>
<evidence type="ECO:0000313" key="3">
    <source>
        <dbReference type="Proteomes" id="UP000482209"/>
    </source>
</evidence>
<feature type="domain" description="Flagellar Assembly Protein A N-terminal region" evidence="1">
    <location>
        <begin position="12"/>
        <end position="181"/>
    </location>
</feature>
<evidence type="ECO:0000259" key="1">
    <source>
        <dbReference type="Pfam" id="PF20250"/>
    </source>
</evidence>
<sequence length="461" mass="50409">MAVNVTNNRSMVRIGPDMTQAFITLYPPEEGQVYEESDLRDILEQYGVVEGINREALRNILQNKVYLQEVLVAEGIPAVDGKDGEYTFLFNTTADTKPKILKDGSVDYTSMGKIEVVGEGQEIVYYTPATPGTDGFNVKGEIIKCHPGRDLPQIKGKGFRVSDDKKVYTAAVTGKVDYQNNRLVVSNLLTIDGDVNHVTGDITFNGDILIRGNVSTGMSVNATGNITVDGHVEAASLESGKDIVLKNGMQGGGRGEIHAGGDVSGKFFEQTTIYAKGSVNANAIMNCQVISEQKVIVSGRMGVLVGGSVNAVEEVDATMIGNMSEVKMTISVGTEKSLYSKLKALEDKIRKNALDIEKITMAIKQINAILERKPQAELSEKKMQLLRTKIERDTQTNSLLESKERIEDVIERSALAKVVVSKSIFRGTTLVINGERKHIESENYNVTYCKKNGEIISYPNI</sequence>
<dbReference type="Pfam" id="PF03961">
    <property type="entry name" value="FapA"/>
    <property type="match status" value="1"/>
</dbReference>
<dbReference type="InterPro" id="IPR046866">
    <property type="entry name" value="FapA_N"/>
</dbReference>
<proteinExistence type="predicted"/>
<comment type="caution">
    <text evidence="2">The sequence shown here is derived from an EMBL/GenBank/DDBJ whole genome shotgun (WGS) entry which is preliminary data.</text>
</comment>
<accession>A0A6L5XZZ8</accession>
<reference evidence="2 3" key="1">
    <citation type="submission" date="2019-08" db="EMBL/GenBank/DDBJ databases">
        <title>In-depth cultivation of the pig gut microbiome towards novel bacterial diversity and tailored functional studies.</title>
        <authorList>
            <person name="Wylensek D."/>
            <person name="Hitch T.C.A."/>
            <person name="Clavel T."/>
        </authorList>
    </citation>
    <scope>NUCLEOTIDE SEQUENCE [LARGE SCALE GENOMIC DNA]</scope>
    <source>
        <strain evidence="2 3">WCA-693-APC-MOT-I</strain>
    </source>
</reference>
<dbReference type="GO" id="GO:0000902">
    <property type="term" value="P:cell morphogenesis"/>
    <property type="evidence" value="ECO:0007669"/>
    <property type="project" value="InterPro"/>
</dbReference>
<evidence type="ECO:0000313" key="2">
    <source>
        <dbReference type="EMBL" id="MSS63513.1"/>
    </source>
</evidence>
<dbReference type="AlphaFoldDB" id="A0A6L5XZZ8"/>
<dbReference type="InterPro" id="IPR005646">
    <property type="entry name" value="FapA"/>
</dbReference>
<keyword evidence="3" id="KW-1185">Reference proteome</keyword>
<dbReference type="InterPro" id="IPR046865">
    <property type="entry name" value="FapA_b_solenoid"/>
</dbReference>
<dbReference type="Proteomes" id="UP000482209">
    <property type="component" value="Unassembled WGS sequence"/>
</dbReference>
<dbReference type="PANTHER" id="PTHR38032:SF1">
    <property type="entry name" value="RNA-BINDING PROTEIN KHPB N-TERMINAL DOMAIN-CONTAINING PROTEIN"/>
    <property type="match status" value="1"/>
</dbReference>
<protein>
    <submittedName>
        <fullName evidence="2">DUF342 domain-containing protein</fullName>
    </submittedName>
</protein>
<name>A0A6L5XZZ8_9FIRM</name>